<evidence type="ECO:0000313" key="2">
    <source>
        <dbReference type="Proteomes" id="UP000295748"/>
    </source>
</evidence>
<proteinExistence type="predicted"/>
<sequence length="228" mass="23940">MEASDRSTPLAVLFDIDGTLVDSNYLHVDAWSRAFAEAGTPVDTWRIHRAIGMDSGKLLDELLGDAADSAGPVAKKAHARLYAGMSERLRVFAGARELLQVLADRGHTIVLATSAPPEELEMLLEVLDMGDTLDVVTSAQDAETAKPDPDILTVAVERAGVSPDRAVMVGDAVWDVQAAARAGVPCVGVLSGGTGRDELRAAGAVAVYDDVAGLLRELDASPLRSAPE</sequence>
<dbReference type="InterPro" id="IPR006439">
    <property type="entry name" value="HAD-SF_hydro_IA"/>
</dbReference>
<keyword evidence="1" id="KW-0378">Hydrolase</keyword>
<dbReference type="SFLD" id="SFLDS00003">
    <property type="entry name" value="Haloacid_Dehalogenase"/>
    <property type="match status" value="1"/>
</dbReference>
<dbReference type="Gene3D" id="1.10.150.240">
    <property type="entry name" value="Putative phosphatase, domain 2"/>
    <property type="match status" value="1"/>
</dbReference>
<dbReference type="SFLD" id="SFLDG01135">
    <property type="entry name" value="C1.5.6:_HAD__Beta-PGM__Phospha"/>
    <property type="match status" value="1"/>
</dbReference>
<name>A0ABX5SUK3_9MICO</name>
<dbReference type="GO" id="GO:0016787">
    <property type="term" value="F:hydrolase activity"/>
    <property type="evidence" value="ECO:0007669"/>
    <property type="project" value="UniProtKB-KW"/>
</dbReference>
<dbReference type="PANTHER" id="PTHR43434">
    <property type="entry name" value="PHOSPHOGLYCOLATE PHOSPHATASE"/>
    <property type="match status" value="1"/>
</dbReference>
<dbReference type="PRINTS" id="PR00413">
    <property type="entry name" value="HADHALOGNASE"/>
</dbReference>
<dbReference type="Gene3D" id="3.40.50.1000">
    <property type="entry name" value="HAD superfamily/HAD-like"/>
    <property type="match status" value="1"/>
</dbReference>
<keyword evidence="2" id="KW-1185">Reference proteome</keyword>
<dbReference type="InterPro" id="IPR050155">
    <property type="entry name" value="HAD-like_hydrolase_sf"/>
</dbReference>
<dbReference type="InterPro" id="IPR023198">
    <property type="entry name" value="PGP-like_dom2"/>
</dbReference>
<dbReference type="SFLD" id="SFLDG01129">
    <property type="entry name" value="C1.5:_HAD__Beta-PGM__Phosphata"/>
    <property type="match status" value="1"/>
</dbReference>
<reference evidence="1 2" key="1">
    <citation type="submission" date="2019-03" db="EMBL/GenBank/DDBJ databases">
        <authorList>
            <person name="Dong K."/>
        </authorList>
    </citation>
    <scope>NUCLEOTIDE SEQUENCE [LARGE SCALE GENOMIC DNA]</scope>
    <source>
        <strain evidence="2">dk512</strain>
    </source>
</reference>
<dbReference type="Proteomes" id="UP000295748">
    <property type="component" value="Chromosome"/>
</dbReference>
<accession>A0ABX5SUK3</accession>
<dbReference type="NCBIfam" id="TIGR01509">
    <property type="entry name" value="HAD-SF-IA-v3"/>
    <property type="match status" value="1"/>
</dbReference>
<dbReference type="RefSeq" id="WP_135066693.1">
    <property type="nucleotide sequence ID" value="NZ_CP038266.1"/>
</dbReference>
<dbReference type="InterPro" id="IPR036412">
    <property type="entry name" value="HAD-like_sf"/>
</dbReference>
<dbReference type="SUPFAM" id="SSF56784">
    <property type="entry name" value="HAD-like"/>
    <property type="match status" value="1"/>
</dbReference>
<evidence type="ECO:0000313" key="1">
    <source>
        <dbReference type="EMBL" id="QBR88896.1"/>
    </source>
</evidence>
<dbReference type="Pfam" id="PF00702">
    <property type="entry name" value="Hydrolase"/>
    <property type="match status" value="1"/>
</dbReference>
<gene>
    <name evidence="1" type="ORF">E4K62_09465</name>
</gene>
<dbReference type="InterPro" id="IPR023214">
    <property type="entry name" value="HAD_sf"/>
</dbReference>
<organism evidence="1 2">
    <name type="scientific">Microbacterium wangchenii</name>
    <dbReference type="NCBI Taxonomy" id="2541726"/>
    <lineage>
        <taxon>Bacteria</taxon>
        <taxon>Bacillati</taxon>
        <taxon>Actinomycetota</taxon>
        <taxon>Actinomycetes</taxon>
        <taxon>Micrococcales</taxon>
        <taxon>Microbacteriaceae</taxon>
        <taxon>Microbacterium</taxon>
    </lineage>
</organism>
<dbReference type="PANTHER" id="PTHR43434:SF16">
    <property type="entry name" value="BLL8046 PROTEIN"/>
    <property type="match status" value="1"/>
</dbReference>
<dbReference type="EMBL" id="CP038266">
    <property type="protein sequence ID" value="QBR88896.1"/>
    <property type="molecule type" value="Genomic_DNA"/>
</dbReference>
<protein>
    <submittedName>
        <fullName evidence="1">HAD family hydrolase</fullName>
    </submittedName>
</protein>
<dbReference type="NCBIfam" id="TIGR01549">
    <property type="entry name" value="HAD-SF-IA-v1"/>
    <property type="match status" value="1"/>
</dbReference>